<dbReference type="InterPro" id="IPR050564">
    <property type="entry name" value="F420-G6PD/mer"/>
</dbReference>
<name>M3VCB3_GORML</name>
<sequence length="343" mass="37126">MTRVFVDTTITCPLSEMGASAAAAEESGYNAVWTFEGAHDPFLPLLLAAEHTDRVTLGTSIAVAFGRNPLLLATLGWDLQAYSRGRFVLGLGTQIRPHIARRYSMPWSRPADRMLDMVTAIRAIWDSWTTGGRLDHHGDFYEHTLMPPLFRPNPSDVDGFGPPPVWLAGVGPRMTRVAGEVADGFLSHPLCTPAFLRDTTVPSLAQGAAVSGRGRTAVHHSAMVIIGDSDQEMAAARAAVRTQIAFYGSTPAYQPILASVGFADLHPTLHTMSKSGDWQAMGRQVPDELVDSIAVTIDDPHDGAVELLRRYGPYVDRLGFNTPYAADPSLLARLAAEVRRSPA</sequence>
<organism evidence="2 3">
    <name type="scientific">Gordonia malaquae NBRC 108250</name>
    <dbReference type="NCBI Taxonomy" id="1223542"/>
    <lineage>
        <taxon>Bacteria</taxon>
        <taxon>Bacillati</taxon>
        <taxon>Actinomycetota</taxon>
        <taxon>Actinomycetes</taxon>
        <taxon>Mycobacteriales</taxon>
        <taxon>Gordoniaceae</taxon>
        <taxon>Gordonia</taxon>
    </lineage>
</organism>
<reference evidence="2 3" key="1">
    <citation type="submission" date="2013-02" db="EMBL/GenBank/DDBJ databases">
        <title>Whole genome shotgun sequence of Gordonia malaquae NBRC 108250.</title>
        <authorList>
            <person name="Yoshida I."/>
            <person name="Hosoyama A."/>
            <person name="Tsuchikane K."/>
            <person name="Ando Y."/>
            <person name="Baba S."/>
            <person name="Ohji S."/>
            <person name="Hamada M."/>
            <person name="Tamura T."/>
            <person name="Yamazoe A."/>
            <person name="Yamazaki S."/>
            <person name="Fujita N."/>
        </authorList>
    </citation>
    <scope>NUCLEOTIDE SEQUENCE [LARGE SCALE GENOMIC DNA]</scope>
    <source>
        <strain evidence="2 3">NBRC 108250</strain>
    </source>
</reference>
<proteinExistence type="predicted"/>
<dbReference type="Gene3D" id="3.20.20.30">
    <property type="entry name" value="Luciferase-like domain"/>
    <property type="match status" value="1"/>
</dbReference>
<dbReference type="EMBL" id="BAOP01000042">
    <property type="protein sequence ID" value="GAC81713.1"/>
    <property type="molecule type" value="Genomic_DNA"/>
</dbReference>
<dbReference type="AlphaFoldDB" id="M3VCB3"/>
<evidence type="ECO:0000313" key="2">
    <source>
        <dbReference type="EMBL" id="GAC81713.1"/>
    </source>
</evidence>
<gene>
    <name evidence="2" type="ORF">GM1_042_00290</name>
</gene>
<dbReference type="SUPFAM" id="SSF51679">
    <property type="entry name" value="Bacterial luciferase-like"/>
    <property type="match status" value="1"/>
</dbReference>
<evidence type="ECO:0000259" key="1">
    <source>
        <dbReference type="Pfam" id="PF00296"/>
    </source>
</evidence>
<dbReference type="Pfam" id="PF00296">
    <property type="entry name" value="Bac_luciferase"/>
    <property type="match status" value="1"/>
</dbReference>
<dbReference type="NCBIfam" id="TIGR03617">
    <property type="entry name" value="F420_MSMEG_2256"/>
    <property type="match status" value="1"/>
</dbReference>
<evidence type="ECO:0000313" key="3">
    <source>
        <dbReference type="Proteomes" id="UP000035009"/>
    </source>
</evidence>
<keyword evidence="3" id="KW-1185">Reference proteome</keyword>
<dbReference type="PANTHER" id="PTHR43244">
    <property type="match status" value="1"/>
</dbReference>
<accession>M3VCB3</accession>
<protein>
    <submittedName>
        <fullName evidence="2">Putative oxidoreductase</fullName>
    </submittedName>
</protein>
<feature type="domain" description="Luciferase-like" evidence="1">
    <location>
        <begin position="13"/>
        <end position="302"/>
    </location>
</feature>
<dbReference type="InterPro" id="IPR019919">
    <property type="entry name" value="Lucif-like_OxRdtase_MSMEG_2256"/>
</dbReference>
<dbReference type="GO" id="GO:0016705">
    <property type="term" value="F:oxidoreductase activity, acting on paired donors, with incorporation or reduction of molecular oxygen"/>
    <property type="evidence" value="ECO:0007669"/>
    <property type="project" value="InterPro"/>
</dbReference>
<dbReference type="InterPro" id="IPR011251">
    <property type="entry name" value="Luciferase-like_dom"/>
</dbReference>
<dbReference type="eggNOG" id="COG2141">
    <property type="taxonomic scope" value="Bacteria"/>
</dbReference>
<comment type="caution">
    <text evidence="2">The sequence shown here is derived from an EMBL/GenBank/DDBJ whole genome shotgun (WGS) entry which is preliminary data.</text>
</comment>
<dbReference type="STRING" id="410332.SAMN04488550_3664"/>
<dbReference type="CDD" id="cd01097">
    <property type="entry name" value="Tetrahydromethanopterin_reductase"/>
    <property type="match status" value="1"/>
</dbReference>
<dbReference type="Proteomes" id="UP000035009">
    <property type="component" value="Unassembled WGS sequence"/>
</dbReference>
<dbReference type="PANTHER" id="PTHR43244:SF2">
    <property type="entry name" value="CONSERVED HYPOTHETICAL ALANINE AND PROLINE-RICH PROTEIN"/>
    <property type="match status" value="1"/>
</dbReference>
<dbReference type="InterPro" id="IPR036661">
    <property type="entry name" value="Luciferase-like_sf"/>
</dbReference>